<evidence type="ECO:0000256" key="2">
    <source>
        <dbReference type="ARBA" id="ARBA00022448"/>
    </source>
</evidence>
<comment type="similarity">
    <text evidence="7">Belongs to the binding-protein-dependent transport system permease family.</text>
</comment>
<keyword evidence="5 7" id="KW-1133">Transmembrane helix</keyword>
<dbReference type="GO" id="GO:0055085">
    <property type="term" value="P:transmembrane transport"/>
    <property type="evidence" value="ECO:0007669"/>
    <property type="project" value="InterPro"/>
</dbReference>
<feature type="transmembrane region" description="Helical" evidence="7">
    <location>
        <begin position="21"/>
        <end position="39"/>
    </location>
</feature>
<comment type="subcellular location">
    <subcellularLocation>
        <location evidence="1 7">Cell membrane</location>
        <topology evidence="1 7">Multi-pass membrane protein</topology>
    </subcellularLocation>
</comment>
<evidence type="ECO:0000256" key="6">
    <source>
        <dbReference type="ARBA" id="ARBA00023136"/>
    </source>
</evidence>
<dbReference type="RefSeq" id="WP_209375325.1">
    <property type="nucleotide sequence ID" value="NZ_JAGIZA010000011.1"/>
</dbReference>
<feature type="transmembrane region" description="Helical" evidence="7">
    <location>
        <begin position="76"/>
        <end position="98"/>
    </location>
</feature>
<evidence type="ECO:0000256" key="1">
    <source>
        <dbReference type="ARBA" id="ARBA00004651"/>
    </source>
</evidence>
<dbReference type="InterPro" id="IPR035906">
    <property type="entry name" value="MetI-like_sf"/>
</dbReference>
<proteinExistence type="inferred from homology"/>
<keyword evidence="6 7" id="KW-0472">Membrane</keyword>
<evidence type="ECO:0000313" key="9">
    <source>
        <dbReference type="EMBL" id="MBP0494573.1"/>
    </source>
</evidence>
<evidence type="ECO:0000313" key="10">
    <source>
        <dbReference type="Proteomes" id="UP000677537"/>
    </source>
</evidence>
<dbReference type="EMBL" id="JAGIZA010000011">
    <property type="protein sequence ID" value="MBP0494573.1"/>
    <property type="molecule type" value="Genomic_DNA"/>
</dbReference>
<evidence type="ECO:0000259" key="8">
    <source>
        <dbReference type="PROSITE" id="PS50928"/>
    </source>
</evidence>
<feature type="domain" description="ABC transmembrane type-1" evidence="8">
    <location>
        <begin position="74"/>
        <end position="262"/>
    </location>
</feature>
<reference evidence="9" key="1">
    <citation type="submission" date="2021-03" db="EMBL/GenBank/DDBJ databases">
        <authorList>
            <person name="So Y."/>
        </authorList>
    </citation>
    <scope>NUCLEOTIDE SEQUENCE</scope>
    <source>
        <strain evidence="9">SG15</strain>
    </source>
</reference>
<gene>
    <name evidence="9" type="ORF">J5Y10_17450</name>
</gene>
<feature type="transmembrane region" description="Helical" evidence="7">
    <location>
        <begin position="241"/>
        <end position="266"/>
    </location>
</feature>
<evidence type="ECO:0000256" key="5">
    <source>
        <dbReference type="ARBA" id="ARBA00022989"/>
    </source>
</evidence>
<dbReference type="PANTHER" id="PTHR30151:SF41">
    <property type="entry name" value="ABC TRANSPORTER PERMEASE PROTEIN"/>
    <property type="match status" value="1"/>
</dbReference>
<dbReference type="Pfam" id="PF00528">
    <property type="entry name" value="BPD_transp_1"/>
    <property type="match status" value="1"/>
</dbReference>
<dbReference type="PANTHER" id="PTHR30151">
    <property type="entry name" value="ALKANE SULFONATE ABC TRANSPORTER-RELATED, MEMBRANE SUBUNIT"/>
    <property type="match status" value="1"/>
</dbReference>
<dbReference type="GO" id="GO:0005886">
    <property type="term" value="C:plasma membrane"/>
    <property type="evidence" value="ECO:0007669"/>
    <property type="project" value="UniProtKB-SubCell"/>
</dbReference>
<protein>
    <submittedName>
        <fullName evidence="9">ABC transporter permease</fullName>
    </submittedName>
</protein>
<organism evidence="9 10">
    <name type="scientific">Roseomonas indoligenes</name>
    <dbReference type="NCBI Taxonomy" id="2820811"/>
    <lineage>
        <taxon>Bacteria</taxon>
        <taxon>Pseudomonadati</taxon>
        <taxon>Pseudomonadota</taxon>
        <taxon>Alphaproteobacteria</taxon>
        <taxon>Acetobacterales</taxon>
        <taxon>Roseomonadaceae</taxon>
        <taxon>Roseomonas</taxon>
    </lineage>
</organism>
<dbReference type="InterPro" id="IPR000515">
    <property type="entry name" value="MetI-like"/>
</dbReference>
<dbReference type="PROSITE" id="PS50928">
    <property type="entry name" value="ABC_TM1"/>
    <property type="match status" value="1"/>
</dbReference>
<evidence type="ECO:0000256" key="3">
    <source>
        <dbReference type="ARBA" id="ARBA00022475"/>
    </source>
</evidence>
<accession>A0A940MZN0</accession>
<dbReference type="AlphaFoldDB" id="A0A940MZN0"/>
<feature type="transmembrane region" description="Helical" evidence="7">
    <location>
        <begin position="205"/>
        <end position="229"/>
    </location>
</feature>
<keyword evidence="10" id="KW-1185">Reference proteome</keyword>
<sequence>MTPPDEALPQERRFLGLSAGTWPRILAPLVMGLLLLGGWEWAVRHFAVPAYIVPGPVQIAQTLVKDWPTLSGSLAVTLRITLLALLVAVSAGVALSVLFSQSKWVEMTFLPYAVMLQVTPVVAIAPLIIIWVDNVQASLLICAWIVAFFPIVSNTTIGLNSTDRNLVDLFRLYGATRWQTLVQLRLPAAMPFFLAGLRISGGLSLIGAIVAEFVAGTGGASSGLAYRILESGYQLQIPRMFAALALISFSGVVIFLALSLVSHLMLRRWHESALKKDR</sequence>
<dbReference type="CDD" id="cd06261">
    <property type="entry name" value="TM_PBP2"/>
    <property type="match status" value="1"/>
</dbReference>
<dbReference type="SUPFAM" id="SSF161098">
    <property type="entry name" value="MetI-like"/>
    <property type="match status" value="1"/>
</dbReference>
<feature type="transmembrane region" description="Helical" evidence="7">
    <location>
        <begin position="110"/>
        <end position="132"/>
    </location>
</feature>
<keyword evidence="4 7" id="KW-0812">Transmembrane</keyword>
<feature type="transmembrane region" description="Helical" evidence="7">
    <location>
        <begin position="138"/>
        <end position="159"/>
    </location>
</feature>
<evidence type="ECO:0000256" key="7">
    <source>
        <dbReference type="RuleBase" id="RU363032"/>
    </source>
</evidence>
<keyword evidence="3" id="KW-1003">Cell membrane</keyword>
<name>A0A940MZN0_9PROT</name>
<dbReference type="Gene3D" id="1.10.3720.10">
    <property type="entry name" value="MetI-like"/>
    <property type="match status" value="1"/>
</dbReference>
<dbReference type="Proteomes" id="UP000677537">
    <property type="component" value="Unassembled WGS sequence"/>
</dbReference>
<comment type="caution">
    <text evidence="9">The sequence shown here is derived from an EMBL/GenBank/DDBJ whole genome shotgun (WGS) entry which is preliminary data.</text>
</comment>
<keyword evidence="2 7" id="KW-0813">Transport</keyword>
<evidence type="ECO:0000256" key="4">
    <source>
        <dbReference type="ARBA" id="ARBA00022692"/>
    </source>
</evidence>